<dbReference type="InterPro" id="IPR029045">
    <property type="entry name" value="ClpP/crotonase-like_dom_sf"/>
</dbReference>
<name>A0A1Y5SI19_9RHOB</name>
<dbReference type="GO" id="GO:0006635">
    <property type="term" value="P:fatty acid beta-oxidation"/>
    <property type="evidence" value="ECO:0007669"/>
    <property type="project" value="TreeGrafter"/>
</dbReference>
<dbReference type="Gene3D" id="3.90.226.10">
    <property type="entry name" value="2-enoyl-CoA Hydratase, Chain A, domain 1"/>
    <property type="match status" value="1"/>
</dbReference>
<protein>
    <submittedName>
        <fullName evidence="1">Putative enoyl-CoA hydratase echA6</fullName>
        <ecNumber evidence="1">4.2.1.17</ecNumber>
    </submittedName>
</protein>
<accession>A0A1Y5SI19</accession>
<dbReference type="EC" id="4.2.1.17" evidence="1"/>
<keyword evidence="1" id="KW-0456">Lyase</keyword>
<sequence>MAAVRVERESGLTWIVLDRPRKANSLTAEMLESVRDNVRAATTPALAITGTGRVFSGGADLPAARAGLAASPLWEEVSSAVANFPGLTVAALNGSCAGGALGMVLACDCRVAVPGATFFYPVMKHGFLPPPSDPVRLSALINAGRAKMMLMCGAKVSTEEACAWGLVDRVVEDARAAATALAADVLAGPEGHGATLKALFPR</sequence>
<dbReference type="OrthoDB" id="7848551at2"/>
<dbReference type="SUPFAM" id="SSF52096">
    <property type="entry name" value="ClpP/crotonase"/>
    <property type="match status" value="1"/>
</dbReference>
<dbReference type="RefSeq" id="WP_085853761.1">
    <property type="nucleotide sequence ID" value="NZ_FOPF01000004.1"/>
</dbReference>
<dbReference type="CDD" id="cd06558">
    <property type="entry name" value="crotonase-like"/>
    <property type="match status" value="1"/>
</dbReference>
<evidence type="ECO:0000313" key="1">
    <source>
        <dbReference type="EMBL" id="SLN40989.1"/>
    </source>
</evidence>
<dbReference type="STRING" id="315423.SAMN04488020_104138"/>
<dbReference type="PANTHER" id="PTHR11941:SF54">
    <property type="entry name" value="ENOYL-COA HYDRATASE, MITOCHONDRIAL"/>
    <property type="match status" value="1"/>
</dbReference>
<dbReference type="Proteomes" id="UP000193870">
    <property type="component" value="Unassembled WGS sequence"/>
</dbReference>
<keyword evidence="2" id="KW-1185">Reference proteome</keyword>
<dbReference type="AlphaFoldDB" id="A0A1Y5SI19"/>
<reference evidence="1 2" key="1">
    <citation type="submission" date="2017-03" db="EMBL/GenBank/DDBJ databases">
        <authorList>
            <person name="Afonso C.L."/>
            <person name="Miller P.J."/>
            <person name="Scott M.A."/>
            <person name="Spackman E."/>
            <person name="Goraichik I."/>
            <person name="Dimitrov K.M."/>
            <person name="Suarez D.L."/>
            <person name="Swayne D.E."/>
        </authorList>
    </citation>
    <scope>NUCLEOTIDE SEQUENCE [LARGE SCALE GENOMIC DNA]</scope>
    <source>
        <strain evidence="1 2">CECT 7066</strain>
    </source>
</reference>
<dbReference type="PANTHER" id="PTHR11941">
    <property type="entry name" value="ENOYL-COA HYDRATASE-RELATED"/>
    <property type="match status" value="1"/>
</dbReference>
<proteinExistence type="predicted"/>
<dbReference type="GO" id="GO:0004300">
    <property type="term" value="F:enoyl-CoA hydratase activity"/>
    <property type="evidence" value="ECO:0007669"/>
    <property type="project" value="UniProtKB-EC"/>
</dbReference>
<dbReference type="InterPro" id="IPR001753">
    <property type="entry name" value="Enoyl-CoA_hydra/iso"/>
</dbReference>
<dbReference type="EMBL" id="FWFV01000004">
    <property type="protein sequence ID" value="SLN40989.1"/>
    <property type="molecule type" value="Genomic_DNA"/>
</dbReference>
<evidence type="ECO:0000313" key="2">
    <source>
        <dbReference type="Proteomes" id="UP000193870"/>
    </source>
</evidence>
<gene>
    <name evidence="1" type="primary">echA6</name>
    <name evidence="1" type="ORF">PAM7066_01761</name>
</gene>
<dbReference type="Pfam" id="PF00378">
    <property type="entry name" value="ECH_1"/>
    <property type="match status" value="1"/>
</dbReference>
<organism evidence="1 2">
    <name type="scientific">Palleronia marisminoris</name>
    <dbReference type="NCBI Taxonomy" id="315423"/>
    <lineage>
        <taxon>Bacteria</taxon>
        <taxon>Pseudomonadati</taxon>
        <taxon>Pseudomonadota</taxon>
        <taxon>Alphaproteobacteria</taxon>
        <taxon>Rhodobacterales</taxon>
        <taxon>Roseobacteraceae</taxon>
        <taxon>Palleronia</taxon>
    </lineage>
</organism>